<evidence type="ECO:0000313" key="9">
    <source>
        <dbReference type="Proteomes" id="UP000051181"/>
    </source>
</evidence>
<evidence type="ECO:0000259" key="7">
    <source>
        <dbReference type="Pfam" id="PF04024"/>
    </source>
</evidence>
<evidence type="ECO:0000256" key="3">
    <source>
        <dbReference type="ARBA" id="ARBA00022692"/>
    </source>
</evidence>
<accession>A0A0R1FHQ0</accession>
<organism evidence="8 9">
    <name type="scientific">Loigolactobacillus coryniformis subsp. coryniformis KCTC 3167 = DSM 20001</name>
    <dbReference type="NCBI Taxonomy" id="913848"/>
    <lineage>
        <taxon>Bacteria</taxon>
        <taxon>Bacillati</taxon>
        <taxon>Bacillota</taxon>
        <taxon>Bacilli</taxon>
        <taxon>Lactobacillales</taxon>
        <taxon>Lactobacillaceae</taxon>
        <taxon>Loigolactobacillus</taxon>
    </lineage>
</organism>
<dbReference type="RefSeq" id="WP_010011402.1">
    <property type="nucleotide sequence ID" value="NZ_AZCN01000008.1"/>
</dbReference>
<keyword evidence="5 6" id="KW-0472">Membrane</keyword>
<dbReference type="EMBL" id="AZCN01000008">
    <property type="protein sequence ID" value="KRK18770.1"/>
    <property type="molecule type" value="Genomic_DNA"/>
</dbReference>
<dbReference type="Proteomes" id="UP000051181">
    <property type="component" value="Unassembled WGS sequence"/>
</dbReference>
<comment type="caution">
    <text evidence="8">The sequence shown here is derived from an EMBL/GenBank/DDBJ whole genome shotgun (WGS) entry which is preliminary data.</text>
</comment>
<keyword evidence="3 6" id="KW-0812">Transmembrane</keyword>
<reference evidence="8 9" key="1">
    <citation type="journal article" date="2015" name="Genome Announc.">
        <title>Expanding the biotechnology potential of lactobacilli through comparative genomics of 213 strains and associated genera.</title>
        <authorList>
            <person name="Sun Z."/>
            <person name="Harris H.M."/>
            <person name="McCann A."/>
            <person name="Guo C."/>
            <person name="Argimon S."/>
            <person name="Zhang W."/>
            <person name="Yang X."/>
            <person name="Jeffery I.B."/>
            <person name="Cooney J.C."/>
            <person name="Kagawa T.F."/>
            <person name="Liu W."/>
            <person name="Song Y."/>
            <person name="Salvetti E."/>
            <person name="Wrobel A."/>
            <person name="Rasinkangas P."/>
            <person name="Parkhill J."/>
            <person name="Rea M.C."/>
            <person name="O'Sullivan O."/>
            <person name="Ritari J."/>
            <person name="Douillard F.P."/>
            <person name="Paul Ross R."/>
            <person name="Yang R."/>
            <person name="Briner A.E."/>
            <person name="Felis G.E."/>
            <person name="de Vos W.M."/>
            <person name="Barrangou R."/>
            <person name="Klaenhammer T.R."/>
            <person name="Caufield P.W."/>
            <person name="Cui Y."/>
            <person name="Zhang H."/>
            <person name="O'Toole P.W."/>
        </authorList>
    </citation>
    <scope>NUCLEOTIDE SEQUENCE [LARGE SCALE GENOMIC DNA]</scope>
    <source>
        <strain evidence="8 9">DSM 20001</strain>
    </source>
</reference>
<feature type="domain" description="Phage shock protein PspC N-terminal" evidence="7">
    <location>
        <begin position="3"/>
        <end position="60"/>
    </location>
</feature>
<sequence length="60" mass="6450">MERLHKSATNRMVAGVLGGFAERYGIDATVLRIIFAVLAVVTVGFPMVVLYAIAALIMPD</sequence>
<keyword evidence="4 6" id="KW-1133">Transmembrane helix</keyword>
<dbReference type="AlphaFoldDB" id="A0A0R1FHQ0"/>
<proteinExistence type="predicted"/>
<protein>
    <recommendedName>
        <fullName evidence="7">Phage shock protein PspC N-terminal domain-containing protein</fullName>
    </recommendedName>
</protein>
<dbReference type="Pfam" id="PF04024">
    <property type="entry name" value="PspC"/>
    <property type="match status" value="1"/>
</dbReference>
<dbReference type="PANTHER" id="PTHR33885">
    <property type="entry name" value="PHAGE SHOCK PROTEIN C"/>
    <property type="match status" value="1"/>
</dbReference>
<name>A0A0R1FHQ0_9LACO</name>
<dbReference type="GeneID" id="65915920"/>
<keyword evidence="2" id="KW-1003">Cell membrane</keyword>
<evidence type="ECO:0000256" key="6">
    <source>
        <dbReference type="SAM" id="Phobius"/>
    </source>
</evidence>
<evidence type="ECO:0000313" key="8">
    <source>
        <dbReference type="EMBL" id="KRK18770.1"/>
    </source>
</evidence>
<dbReference type="eggNOG" id="COG1983">
    <property type="taxonomic scope" value="Bacteria"/>
</dbReference>
<dbReference type="GO" id="GO:0005886">
    <property type="term" value="C:plasma membrane"/>
    <property type="evidence" value="ECO:0007669"/>
    <property type="project" value="UniProtKB-SubCell"/>
</dbReference>
<gene>
    <name evidence="8" type="ORF">FD22_GL002325</name>
</gene>
<feature type="transmembrane region" description="Helical" evidence="6">
    <location>
        <begin position="33"/>
        <end position="58"/>
    </location>
</feature>
<dbReference type="InterPro" id="IPR052027">
    <property type="entry name" value="PspC"/>
</dbReference>
<evidence type="ECO:0000256" key="2">
    <source>
        <dbReference type="ARBA" id="ARBA00022475"/>
    </source>
</evidence>
<dbReference type="PANTHER" id="PTHR33885:SF3">
    <property type="entry name" value="PHAGE SHOCK PROTEIN C"/>
    <property type="match status" value="1"/>
</dbReference>
<evidence type="ECO:0000256" key="1">
    <source>
        <dbReference type="ARBA" id="ARBA00004162"/>
    </source>
</evidence>
<comment type="subcellular location">
    <subcellularLocation>
        <location evidence="1">Cell membrane</location>
        <topology evidence="1">Single-pass membrane protein</topology>
    </subcellularLocation>
</comment>
<dbReference type="InterPro" id="IPR007168">
    <property type="entry name" value="Phageshock_PspC_N"/>
</dbReference>
<dbReference type="PATRIC" id="fig|913848.6.peg.2375"/>
<evidence type="ECO:0000256" key="5">
    <source>
        <dbReference type="ARBA" id="ARBA00023136"/>
    </source>
</evidence>
<evidence type="ECO:0000256" key="4">
    <source>
        <dbReference type="ARBA" id="ARBA00022989"/>
    </source>
</evidence>